<reference evidence="4 5" key="1">
    <citation type="submission" date="2015-11" db="EMBL/GenBank/DDBJ databases">
        <title>Genomic analysis of 38 Legionella species identifies large and diverse effector repertoires.</title>
        <authorList>
            <person name="Burstein D."/>
            <person name="Amaro F."/>
            <person name="Zusman T."/>
            <person name="Lifshitz Z."/>
            <person name="Cohen O."/>
            <person name="Gilbert J.A."/>
            <person name="Pupko T."/>
            <person name="Shuman H.A."/>
            <person name="Segal G."/>
        </authorList>
    </citation>
    <scope>NUCLEOTIDE SEQUENCE [LARGE SCALE GENOMIC DNA]</scope>
    <source>
        <strain evidence="4 5">JA-26-G1-E2</strain>
    </source>
</reference>
<accession>A0A0W0UN96</accession>
<dbReference type="InterPro" id="IPR013762">
    <property type="entry name" value="Integrase-like_cat_sf"/>
</dbReference>
<comment type="caution">
    <text evidence="4">The sequence shown here is derived from an EMBL/GenBank/DDBJ whole genome shotgun (WGS) entry which is preliminary data.</text>
</comment>
<evidence type="ECO:0000313" key="5">
    <source>
        <dbReference type="Proteomes" id="UP000054715"/>
    </source>
</evidence>
<name>A0A0W0UN96_9GAMM</name>
<dbReference type="EMBL" id="LNYG01000012">
    <property type="protein sequence ID" value="KTD09345.1"/>
    <property type="molecule type" value="Genomic_DNA"/>
</dbReference>
<proteinExistence type="predicted"/>
<dbReference type="RefSeq" id="WP_058448746.1">
    <property type="nucleotide sequence ID" value="NZ_CAAAJF010000015.1"/>
</dbReference>
<dbReference type="AlphaFoldDB" id="A0A0W0UN96"/>
<dbReference type="InterPro" id="IPR024457">
    <property type="entry name" value="Putative_integrase_N"/>
</dbReference>
<feature type="domain" description="Integrase catalytic" evidence="3">
    <location>
        <begin position="124"/>
        <end position="237"/>
    </location>
</feature>
<evidence type="ECO:0000256" key="1">
    <source>
        <dbReference type="ARBA" id="ARBA00023172"/>
    </source>
</evidence>
<dbReference type="SUPFAM" id="SSF56349">
    <property type="entry name" value="DNA breaking-rejoining enzymes"/>
    <property type="match status" value="1"/>
</dbReference>
<evidence type="ECO:0000313" key="4">
    <source>
        <dbReference type="EMBL" id="KTD09345.1"/>
    </source>
</evidence>
<dbReference type="GO" id="GO:0006310">
    <property type="term" value="P:DNA recombination"/>
    <property type="evidence" value="ECO:0007669"/>
    <property type="project" value="UniProtKB-KW"/>
</dbReference>
<keyword evidence="1" id="KW-0233">DNA recombination</keyword>
<feature type="domain" description="Putative integrase N-terminal" evidence="2">
    <location>
        <begin position="19"/>
        <end position="86"/>
    </location>
</feature>
<dbReference type="Pfam" id="PF12835">
    <property type="entry name" value="Integrase_1"/>
    <property type="match status" value="1"/>
</dbReference>
<evidence type="ECO:0000259" key="2">
    <source>
        <dbReference type="Pfam" id="PF12834"/>
    </source>
</evidence>
<dbReference type="GO" id="GO:0003677">
    <property type="term" value="F:DNA binding"/>
    <property type="evidence" value="ECO:0007669"/>
    <property type="project" value="InterPro"/>
</dbReference>
<evidence type="ECO:0008006" key="6">
    <source>
        <dbReference type="Google" id="ProtNLM"/>
    </source>
</evidence>
<dbReference type="InterPro" id="IPR024456">
    <property type="entry name" value="Integrase_catalytic_putative"/>
</dbReference>
<dbReference type="GO" id="GO:0015074">
    <property type="term" value="P:DNA integration"/>
    <property type="evidence" value="ECO:0007669"/>
    <property type="project" value="InterPro"/>
</dbReference>
<dbReference type="Pfam" id="PF12834">
    <property type="entry name" value="Phage_int_SAM_2"/>
    <property type="match status" value="1"/>
</dbReference>
<dbReference type="Proteomes" id="UP000054715">
    <property type="component" value="Unassembled WGS sequence"/>
</dbReference>
<dbReference type="Gene3D" id="1.10.443.10">
    <property type="entry name" value="Intergrase catalytic core"/>
    <property type="match status" value="1"/>
</dbReference>
<gene>
    <name evidence="4" type="ORF">Ljam_0695</name>
</gene>
<dbReference type="PATRIC" id="fig|455.5.peg.740"/>
<organism evidence="4 5">
    <name type="scientific">Legionella jamestowniensis</name>
    <dbReference type="NCBI Taxonomy" id="455"/>
    <lineage>
        <taxon>Bacteria</taxon>
        <taxon>Pseudomonadati</taxon>
        <taxon>Pseudomonadota</taxon>
        <taxon>Gammaproteobacteria</taxon>
        <taxon>Legionellales</taxon>
        <taxon>Legionellaceae</taxon>
        <taxon>Legionella</taxon>
    </lineage>
</organism>
<protein>
    <recommendedName>
        <fullName evidence="6">Integrase</fullName>
    </recommendedName>
</protein>
<dbReference type="STRING" id="455.Ljam_0695"/>
<sequence>MSNTKLCSAKFSINELVKKAYGHSYASQSDMRHMLFRCVKDLHELGYKIGHIKGLKAKHIYMLVDHWKSEGKNPGTIKNYMAKLRKAACLLDSPKLLKPENSAYNICQRSYVSSINKAIYHIDLSRCTDPYIRLSIEGQMLFGLRREESMKFTLSEAHHGDSLMIKPSWTKGGIGRTLNITNEAQRQWLTKVSRLVRAGESLIPSNRTYKQHLSHYEEQAKIMGVSKLHGLRHAYAQRRYRELTQLFDPKNKGMVCPFEGGKKFKDMSPIEKAMDRKARQMISLELGHSRLSITRIYCGK</sequence>
<dbReference type="OrthoDB" id="5394387at2"/>
<evidence type="ECO:0000259" key="3">
    <source>
        <dbReference type="Pfam" id="PF12835"/>
    </source>
</evidence>
<dbReference type="InterPro" id="IPR011010">
    <property type="entry name" value="DNA_brk_join_enz"/>
</dbReference>